<reference evidence="1 2" key="1">
    <citation type="submission" date="2016-10" db="EMBL/GenBank/DDBJ databases">
        <authorList>
            <person name="de Groot N.N."/>
        </authorList>
    </citation>
    <scope>NUCLEOTIDE SEQUENCE [LARGE SCALE GENOMIC DNA]</scope>
    <source>
        <strain evidence="1 2">U95</strain>
    </source>
</reference>
<dbReference type="STRING" id="1156985.SAMN04488118_10584"/>
<gene>
    <name evidence="1" type="ORF">SAMN04488118_10584</name>
</gene>
<name>A0A1G5QNZ3_9RHOB</name>
<proteinExistence type="predicted"/>
<accession>A0A1G5QNZ3</accession>
<protein>
    <submittedName>
        <fullName evidence="1">Uncharacterized protein</fullName>
    </submittedName>
</protein>
<dbReference type="EMBL" id="FMWG01000005">
    <property type="protein sequence ID" value="SCZ63555.1"/>
    <property type="molecule type" value="Genomic_DNA"/>
</dbReference>
<dbReference type="RefSeq" id="WP_090218378.1">
    <property type="nucleotide sequence ID" value="NZ_FMWG01000005.1"/>
</dbReference>
<sequence>MKPAVALGVVVAVGALPVHVVAHQFAPHICGDKAGSPLSMEHVDEFSKDLVMYHTDHEQFILLSCESRKAVVISEYRDVSNLRLLKEKVTKMQCSDEAISLEDVRDKFALEGMDVAIARRGIGGKNPFRCICNEAEMGSHRKTLWEITEKHGLVPTSETVSARVEC</sequence>
<keyword evidence="2" id="KW-1185">Reference proteome</keyword>
<dbReference type="Proteomes" id="UP000198767">
    <property type="component" value="Unassembled WGS sequence"/>
</dbReference>
<dbReference type="AlphaFoldDB" id="A0A1G5QNZ3"/>
<evidence type="ECO:0000313" key="1">
    <source>
        <dbReference type="EMBL" id="SCZ63555.1"/>
    </source>
</evidence>
<organism evidence="1 2">
    <name type="scientific">Epibacterium ulvae</name>
    <dbReference type="NCBI Taxonomy" id="1156985"/>
    <lineage>
        <taxon>Bacteria</taxon>
        <taxon>Pseudomonadati</taxon>
        <taxon>Pseudomonadota</taxon>
        <taxon>Alphaproteobacteria</taxon>
        <taxon>Rhodobacterales</taxon>
        <taxon>Roseobacteraceae</taxon>
        <taxon>Epibacterium</taxon>
    </lineage>
</organism>
<evidence type="ECO:0000313" key="2">
    <source>
        <dbReference type="Proteomes" id="UP000198767"/>
    </source>
</evidence>